<protein>
    <submittedName>
        <fullName evidence="2">Metal-dependent hydrolase</fullName>
    </submittedName>
</protein>
<accession>A0ABW4DJS5</accession>
<evidence type="ECO:0000313" key="2">
    <source>
        <dbReference type="EMBL" id="MFD1463515.1"/>
    </source>
</evidence>
<sequence length="327" mass="37843">MDTATHFVMGIGLAGLAYTDPAVAEDPKLAAVILIATVVGSQAPDFDTLFRLENNAAYIRNHRGMSHSIPFWLIWILSITGLISLIFSDVSTSHVALWVTIAVCLHVFTDLFNTYGTQAFRPFTQKWISWNIIHIFDPFIFGTHIAAIMLWITGLIPPAPLFITLYAAIGLYYVWRTWSHFRLEKRVHNMDNERQKGDTYYIIPTVSWNRWHVVKAHQNGSYDIGGLHRKRLFWKKHAVPSTHPAAEASKSYRDVQAFRYFSSFAVAEVEEREWGYIVRWADVRYHHRRQYPFVAVAVMNKQFGLIDSYIGWLSHEKMEKRLSPHMN</sequence>
<dbReference type="InterPro" id="IPR007404">
    <property type="entry name" value="YdjM-like"/>
</dbReference>
<feature type="transmembrane region" description="Helical" evidence="1">
    <location>
        <begin position="158"/>
        <end position="175"/>
    </location>
</feature>
<dbReference type="PANTHER" id="PTHR40031">
    <property type="entry name" value="HYPOTHETICAL MEMBRANE SPANNING PROTEIN"/>
    <property type="match status" value="1"/>
</dbReference>
<organism evidence="2 3">
    <name type="scientific">Paenibacillus farraposensis</name>
    <dbReference type="NCBI Taxonomy" id="2807095"/>
    <lineage>
        <taxon>Bacteria</taxon>
        <taxon>Bacillati</taxon>
        <taxon>Bacillota</taxon>
        <taxon>Bacilli</taxon>
        <taxon>Bacillales</taxon>
        <taxon>Paenibacillaceae</taxon>
        <taxon>Paenibacillus</taxon>
    </lineage>
</organism>
<proteinExistence type="predicted"/>
<keyword evidence="2" id="KW-0378">Hydrolase</keyword>
<keyword evidence="3" id="KW-1185">Reference proteome</keyword>
<dbReference type="EMBL" id="JBHTNZ010000034">
    <property type="protein sequence ID" value="MFD1463515.1"/>
    <property type="molecule type" value="Genomic_DNA"/>
</dbReference>
<reference evidence="3" key="1">
    <citation type="journal article" date="2019" name="Int. J. Syst. Evol. Microbiol.">
        <title>The Global Catalogue of Microorganisms (GCM) 10K type strain sequencing project: providing services to taxonomists for standard genome sequencing and annotation.</title>
        <authorList>
            <consortium name="The Broad Institute Genomics Platform"/>
            <consortium name="The Broad Institute Genome Sequencing Center for Infectious Disease"/>
            <person name="Wu L."/>
            <person name="Ma J."/>
        </authorList>
    </citation>
    <scope>NUCLEOTIDE SEQUENCE [LARGE SCALE GENOMIC DNA]</scope>
    <source>
        <strain evidence="3">CCM 9147</strain>
    </source>
</reference>
<feature type="transmembrane region" description="Helical" evidence="1">
    <location>
        <begin position="94"/>
        <end position="115"/>
    </location>
</feature>
<evidence type="ECO:0000256" key="1">
    <source>
        <dbReference type="SAM" id="Phobius"/>
    </source>
</evidence>
<evidence type="ECO:0000313" key="3">
    <source>
        <dbReference type="Proteomes" id="UP001597340"/>
    </source>
</evidence>
<dbReference type="PANTHER" id="PTHR40031:SF1">
    <property type="entry name" value="MEMBRANE-BOUND METAL-DEPENDENT HYDROLASE"/>
    <property type="match status" value="1"/>
</dbReference>
<dbReference type="InterPro" id="IPR053170">
    <property type="entry name" value="Transcription_regulator"/>
</dbReference>
<keyword evidence="1" id="KW-0472">Membrane</keyword>
<dbReference type="Proteomes" id="UP001597340">
    <property type="component" value="Unassembled WGS sequence"/>
</dbReference>
<dbReference type="RefSeq" id="WP_229523087.1">
    <property type="nucleotide sequence ID" value="NZ_JAFFQR010000015.1"/>
</dbReference>
<dbReference type="GO" id="GO:0016787">
    <property type="term" value="F:hydrolase activity"/>
    <property type="evidence" value="ECO:0007669"/>
    <property type="project" value="UniProtKB-KW"/>
</dbReference>
<feature type="transmembrane region" description="Helical" evidence="1">
    <location>
        <begin position="127"/>
        <end position="152"/>
    </location>
</feature>
<name>A0ABW4DJS5_9BACL</name>
<feature type="transmembrane region" description="Helical" evidence="1">
    <location>
        <begin position="69"/>
        <end position="88"/>
    </location>
</feature>
<keyword evidence="1" id="KW-0812">Transmembrane</keyword>
<keyword evidence="1" id="KW-1133">Transmembrane helix</keyword>
<comment type="caution">
    <text evidence="2">The sequence shown here is derived from an EMBL/GenBank/DDBJ whole genome shotgun (WGS) entry which is preliminary data.</text>
</comment>
<gene>
    <name evidence="2" type="ORF">ACFQ5D_19560</name>
</gene>
<dbReference type="Pfam" id="PF04307">
    <property type="entry name" value="YdjM"/>
    <property type="match status" value="1"/>
</dbReference>